<sequence length="471" mass="52453">MTNETALQTDYLLIGSGAMGMAFCDVLLTETDANILIVDKHHQPGGHWNDAYPFVRLHQPSAFYGVNSKKLGNNTIDVTGWNKGLYELATNDEVCSYFDQVMCRQFLSSGRVQYFPSCEYQGNGTFTSLVSEEKYSVSFKKEVDSTYMKVVVPSKRSPPFALADDAHCAPPNELPSLSQKYDRFVIVGAGKTAMDAALFLLKNNVAAERIAWIMPRDSWILDRAQIQPTLESIGTALASQLMPGAESNSIDDLFARVSGAGGLLRIDDTVKPTMYRCATVTKAELEQLKRIKNIVRMGRVKAIDAREILMEDGSVPTDPNTLHIDCAGDGLAKRPAVPIFENKKITLQSVRTCQQVFSAALIGHVEASYQNDDEKNDLCKVVAHPNTDIDFLRNNLADSINRDRWAQEPELQRWLQNCRLDFTSHVLNSNPSIKILAFLSKFPFLPIPNRINAVQQKATQNIERLLGNLDS</sequence>
<reference evidence="1" key="1">
    <citation type="submission" date="2018-05" db="EMBL/GenBank/DDBJ databases">
        <authorList>
            <person name="Lanie J.A."/>
            <person name="Ng W.-L."/>
            <person name="Kazmierczak K.M."/>
            <person name="Andrzejewski T.M."/>
            <person name="Davidsen T.M."/>
            <person name="Wayne K.J."/>
            <person name="Tettelin H."/>
            <person name="Glass J.I."/>
            <person name="Rusch D."/>
            <person name="Podicherti R."/>
            <person name="Tsui H.-C.T."/>
            <person name="Winkler M.E."/>
        </authorList>
    </citation>
    <scope>NUCLEOTIDE SEQUENCE</scope>
</reference>
<evidence type="ECO:0008006" key="2">
    <source>
        <dbReference type="Google" id="ProtNLM"/>
    </source>
</evidence>
<evidence type="ECO:0000313" key="1">
    <source>
        <dbReference type="EMBL" id="SUZ84357.1"/>
    </source>
</evidence>
<gene>
    <name evidence="1" type="ORF">METZ01_LOCUS37211</name>
</gene>
<dbReference type="InterPro" id="IPR036188">
    <property type="entry name" value="FAD/NAD-bd_sf"/>
</dbReference>
<dbReference type="AlphaFoldDB" id="A0A381R3G4"/>
<dbReference type="EMBL" id="UINC01001592">
    <property type="protein sequence ID" value="SUZ84357.1"/>
    <property type="molecule type" value="Genomic_DNA"/>
</dbReference>
<organism evidence="1">
    <name type="scientific">marine metagenome</name>
    <dbReference type="NCBI Taxonomy" id="408172"/>
    <lineage>
        <taxon>unclassified sequences</taxon>
        <taxon>metagenomes</taxon>
        <taxon>ecological metagenomes</taxon>
    </lineage>
</organism>
<proteinExistence type="predicted"/>
<protein>
    <recommendedName>
        <fullName evidence="2">FAD/NAD(P)-binding domain-containing protein</fullName>
    </recommendedName>
</protein>
<dbReference type="SUPFAM" id="SSF51905">
    <property type="entry name" value="FAD/NAD(P)-binding domain"/>
    <property type="match status" value="1"/>
</dbReference>
<dbReference type="Gene3D" id="3.50.50.60">
    <property type="entry name" value="FAD/NAD(P)-binding domain"/>
    <property type="match status" value="1"/>
</dbReference>
<name>A0A381R3G4_9ZZZZ</name>
<accession>A0A381R3G4</accession>